<gene>
    <name evidence="2" type="ORF">METZ01_LOCUS6483</name>
</gene>
<reference evidence="2" key="1">
    <citation type="submission" date="2018-05" db="EMBL/GenBank/DDBJ databases">
        <authorList>
            <person name="Lanie J.A."/>
            <person name="Ng W.-L."/>
            <person name="Kazmierczak K.M."/>
            <person name="Andrzejewski T.M."/>
            <person name="Davidsen T.M."/>
            <person name="Wayne K.J."/>
            <person name="Tettelin H."/>
            <person name="Glass J.I."/>
            <person name="Rusch D."/>
            <person name="Podicherti R."/>
            <person name="Tsui H.-C.T."/>
            <person name="Winkler M.E."/>
        </authorList>
    </citation>
    <scope>NUCLEOTIDE SEQUENCE</scope>
</reference>
<sequence>MDGPFKDLNPRAPNLKTGNDNVLAIIRH</sequence>
<accession>A0A381NGV2</accession>
<evidence type="ECO:0000256" key="1">
    <source>
        <dbReference type="SAM" id="MobiDB-lite"/>
    </source>
</evidence>
<name>A0A381NGV2_9ZZZZ</name>
<organism evidence="2">
    <name type="scientific">marine metagenome</name>
    <dbReference type="NCBI Taxonomy" id="408172"/>
    <lineage>
        <taxon>unclassified sequences</taxon>
        <taxon>metagenomes</taxon>
        <taxon>ecological metagenomes</taxon>
    </lineage>
</organism>
<dbReference type="EMBL" id="UINC01000339">
    <property type="protein sequence ID" value="SUZ53629.1"/>
    <property type="molecule type" value="Genomic_DNA"/>
</dbReference>
<protein>
    <submittedName>
        <fullName evidence="2">Uncharacterized protein</fullName>
    </submittedName>
</protein>
<dbReference type="AlphaFoldDB" id="A0A381NGV2"/>
<evidence type="ECO:0000313" key="2">
    <source>
        <dbReference type="EMBL" id="SUZ53629.1"/>
    </source>
</evidence>
<proteinExistence type="predicted"/>
<feature type="region of interest" description="Disordered" evidence="1">
    <location>
        <begin position="1"/>
        <end position="20"/>
    </location>
</feature>